<dbReference type="InterPro" id="IPR013780">
    <property type="entry name" value="Glyco_hydro_b"/>
</dbReference>
<dbReference type="InterPro" id="IPR017853">
    <property type="entry name" value="GH"/>
</dbReference>
<gene>
    <name evidence="5" type="primary">tvaI</name>
    <name evidence="5" type="ORF">CPRO_13520</name>
    <name evidence="6" type="ORF">SAMN02745151_01164</name>
</gene>
<dbReference type="SMART" id="SM00642">
    <property type="entry name" value="Aamy"/>
    <property type="match status" value="1"/>
</dbReference>
<sequence>MPNYDNFSWLVNIPYFCSQAIFSDETINYRIPPEPSRFDTVTITLRTGRNLQLRPFLCREAERLPMKKMWSSFIFEFYQVELPPTDEKECYYFCIEGEGFTLYYTKFGVFDSYQGEGWFEILRDYHTPQWARGAVMYQIFPDRFFDGDEKNDVLSNEYMYLGKPVKKIVDWNKNLESEDIRNFYGGDLQGILTKINYLESLGIDAIYLNPIFLSPSNHKYDIQDYEHIDPHLGVIEVDEGALVFGSEKNQEATRYITRITNETNLQKSDLLFASLVAEAHKRGMKVILDGVFNHCGAFHKWMDREGIYKDKLKGAFQDKNSPFHPYFIWNQDGTTYEGWWGYENHPKLNVEGCLELRNKIMEIGAKWVSSPFCADGWRLDVAADLGTTEEFNHTFWREFRETVKKANPNALILAEHYGEAKAWLLGDQWDSIMNYDAFMEPLTWFLTGVSKHSTDARDDLYNNADVFWGSMIYQMSKLPIQALTTAMNELSNHDHSRFLTRTNRQLGRLEHDGAERASEGIQLSVMREAVLFQMTWLGAPTIYYGDEAGVAGWTDPDNRRPYPWGRENNELIAFHKACIFLRKENEALRLGSLKQLFGEYGIIGYGRFTEQNHCVVVLNNSDHFKEIFVPVWQIGVREKGRMKRLILTDERGYHLESVDFSVENGHICLPLEPKSGILLKEV</sequence>
<reference evidence="5 7" key="1">
    <citation type="journal article" date="2016" name="Genome Announc.">
        <title>Complete Genome Sequence of the Amino Acid-Fermenting Clostridium propionicum X2 (DSM 1682).</title>
        <authorList>
            <person name="Poehlein A."/>
            <person name="Schlien K."/>
            <person name="Chowdhury N.P."/>
            <person name="Gottschalk G."/>
            <person name="Buckel W."/>
            <person name="Daniel R."/>
        </authorList>
    </citation>
    <scope>NUCLEOTIDE SEQUENCE [LARGE SCALE GENOMIC DNA]</scope>
    <source>
        <strain evidence="5 7">X2</strain>
    </source>
</reference>
<dbReference type="Gene3D" id="2.60.40.1180">
    <property type="entry name" value="Golgi alpha-mannosidase II"/>
    <property type="match status" value="1"/>
</dbReference>
<keyword evidence="7" id="KW-1185">Reference proteome</keyword>
<evidence type="ECO:0000256" key="1">
    <source>
        <dbReference type="ARBA" id="ARBA00008061"/>
    </source>
</evidence>
<dbReference type="Pfam" id="PF00128">
    <property type="entry name" value="Alpha-amylase"/>
    <property type="match status" value="2"/>
</dbReference>
<dbReference type="CDD" id="cd02857">
    <property type="entry name" value="E_set_CDase_PDE_N"/>
    <property type="match status" value="1"/>
</dbReference>
<accession>A0A0X1U7N5</accession>
<keyword evidence="3 5" id="KW-0326">Glycosidase</keyword>
<dbReference type="InterPro" id="IPR013783">
    <property type="entry name" value="Ig-like_fold"/>
</dbReference>
<dbReference type="InterPro" id="IPR014756">
    <property type="entry name" value="Ig_E-set"/>
</dbReference>
<dbReference type="SUPFAM" id="SSF51445">
    <property type="entry name" value="(Trans)glycosidases"/>
    <property type="match status" value="1"/>
</dbReference>
<protein>
    <submittedName>
        <fullName evidence="6">Alpha-glucosidase</fullName>
    </submittedName>
    <submittedName>
        <fullName evidence="5">Neopullulanase 1</fullName>
        <ecNumber evidence="5">3.2.1.135</ecNumber>
    </submittedName>
</protein>
<dbReference type="GO" id="GO:0005975">
    <property type="term" value="P:carbohydrate metabolic process"/>
    <property type="evidence" value="ECO:0007669"/>
    <property type="project" value="InterPro"/>
</dbReference>
<comment type="similarity">
    <text evidence="1">Belongs to the glycosyl hydrolase 13 family.</text>
</comment>
<dbReference type="EMBL" id="CP014223">
    <property type="protein sequence ID" value="AMJ40945.1"/>
    <property type="molecule type" value="Genomic_DNA"/>
</dbReference>
<dbReference type="InterPro" id="IPR004185">
    <property type="entry name" value="Glyco_hydro_13_lg-like_dom"/>
</dbReference>
<reference evidence="6" key="4">
    <citation type="submission" date="2016-11" db="EMBL/GenBank/DDBJ databases">
        <authorList>
            <person name="Varghese N."/>
            <person name="Submissions S."/>
        </authorList>
    </citation>
    <scope>NUCLEOTIDE SEQUENCE</scope>
    <source>
        <strain evidence="6">DSM 1682</strain>
    </source>
</reference>
<evidence type="ECO:0000313" key="6">
    <source>
        <dbReference type="EMBL" id="SHE59459.1"/>
    </source>
</evidence>
<name>A0A0X1U7N5_ANAPI</name>
<dbReference type="Proteomes" id="UP000068026">
    <property type="component" value="Chromosome"/>
</dbReference>
<dbReference type="SUPFAM" id="SSF81296">
    <property type="entry name" value="E set domains"/>
    <property type="match status" value="1"/>
</dbReference>
<dbReference type="RefSeq" id="WP_236782398.1">
    <property type="nucleotide sequence ID" value="NZ_CP014223.1"/>
</dbReference>
<evidence type="ECO:0000313" key="7">
    <source>
        <dbReference type="Proteomes" id="UP000068026"/>
    </source>
</evidence>
<proteinExistence type="inferred from homology"/>
<dbReference type="PANTHER" id="PTHR10357:SF210">
    <property type="entry name" value="MALTODEXTRIN GLUCOSIDASE"/>
    <property type="match status" value="1"/>
</dbReference>
<organism evidence="6 8">
    <name type="scientific">Anaerotignum propionicum DSM 1682</name>
    <dbReference type="NCBI Taxonomy" id="991789"/>
    <lineage>
        <taxon>Bacteria</taxon>
        <taxon>Bacillati</taxon>
        <taxon>Bacillota</taxon>
        <taxon>Clostridia</taxon>
        <taxon>Lachnospirales</taxon>
        <taxon>Anaerotignaceae</taxon>
        <taxon>Anaerotignum</taxon>
    </lineage>
</organism>
<reference evidence="7" key="2">
    <citation type="submission" date="2016-01" db="EMBL/GenBank/DDBJ databases">
        <authorList>
            <person name="Poehlein A."/>
            <person name="Schlien K."/>
            <person name="Gottschalk G."/>
            <person name="Buckel W."/>
            <person name="Daniel R."/>
        </authorList>
    </citation>
    <scope>NUCLEOTIDE SEQUENCE [LARGE SCALE GENOMIC DNA]</scope>
    <source>
        <strain evidence="7">X2</strain>
    </source>
</reference>
<dbReference type="GO" id="GO:0031216">
    <property type="term" value="F:neopullulanase activity"/>
    <property type="evidence" value="ECO:0007669"/>
    <property type="project" value="UniProtKB-EC"/>
</dbReference>
<dbReference type="InterPro" id="IPR006047">
    <property type="entry name" value="GH13_cat_dom"/>
</dbReference>
<dbReference type="KEGG" id="cpro:CPRO_13520"/>
<dbReference type="Pfam" id="PF02903">
    <property type="entry name" value="Alpha-amylase_N"/>
    <property type="match status" value="1"/>
</dbReference>
<feature type="domain" description="Glycosyl hydrolase family 13 catalytic" evidence="4">
    <location>
        <begin position="138"/>
        <end position="582"/>
    </location>
</feature>
<keyword evidence="2 5" id="KW-0378">Hydrolase</keyword>
<evidence type="ECO:0000256" key="2">
    <source>
        <dbReference type="ARBA" id="ARBA00022801"/>
    </source>
</evidence>
<dbReference type="AlphaFoldDB" id="A0A0X1U7N5"/>
<evidence type="ECO:0000259" key="4">
    <source>
        <dbReference type="SMART" id="SM00642"/>
    </source>
</evidence>
<evidence type="ECO:0000313" key="5">
    <source>
        <dbReference type="EMBL" id="AMJ40945.1"/>
    </source>
</evidence>
<evidence type="ECO:0000313" key="8">
    <source>
        <dbReference type="Proteomes" id="UP000184204"/>
    </source>
</evidence>
<dbReference type="PANTHER" id="PTHR10357">
    <property type="entry name" value="ALPHA-AMYLASE FAMILY MEMBER"/>
    <property type="match status" value="1"/>
</dbReference>
<dbReference type="EMBL" id="FQUA01000004">
    <property type="protein sequence ID" value="SHE59459.1"/>
    <property type="molecule type" value="Genomic_DNA"/>
</dbReference>
<dbReference type="CDD" id="cd11338">
    <property type="entry name" value="AmyAc_CMD"/>
    <property type="match status" value="1"/>
</dbReference>
<dbReference type="SUPFAM" id="SSF51011">
    <property type="entry name" value="Glycosyl hydrolase domain"/>
    <property type="match status" value="1"/>
</dbReference>
<evidence type="ECO:0000256" key="3">
    <source>
        <dbReference type="ARBA" id="ARBA00023295"/>
    </source>
</evidence>
<dbReference type="Proteomes" id="UP000184204">
    <property type="component" value="Unassembled WGS sequence"/>
</dbReference>
<dbReference type="Gene3D" id="2.60.40.10">
    <property type="entry name" value="Immunoglobulins"/>
    <property type="match status" value="1"/>
</dbReference>
<dbReference type="EC" id="3.2.1.135" evidence="5"/>
<reference evidence="8" key="3">
    <citation type="submission" date="2016-11" db="EMBL/GenBank/DDBJ databases">
        <authorList>
            <person name="Jaros S."/>
            <person name="Januszkiewicz K."/>
            <person name="Wedrychowicz H."/>
        </authorList>
    </citation>
    <scope>NUCLEOTIDE SEQUENCE [LARGE SCALE GENOMIC DNA]</scope>
    <source>
        <strain evidence="8">DSM 1682</strain>
    </source>
</reference>
<dbReference type="Gene3D" id="3.20.20.80">
    <property type="entry name" value="Glycosidases"/>
    <property type="match status" value="1"/>
</dbReference>